<evidence type="ECO:0000256" key="4">
    <source>
        <dbReference type="SAM" id="Phobius"/>
    </source>
</evidence>
<dbReference type="Proteomes" id="UP000214566">
    <property type="component" value="Unassembled WGS sequence"/>
</dbReference>
<evidence type="ECO:0000256" key="3">
    <source>
        <dbReference type="RuleBase" id="RU000389"/>
    </source>
</evidence>
<dbReference type="OrthoDB" id="8607132at2"/>
<dbReference type="Pfam" id="PF00114">
    <property type="entry name" value="Pilin"/>
    <property type="match status" value="1"/>
</dbReference>
<dbReference type="GO" id="GO:0043107">
    <property type="term" value="P:type IV pilus-dependent motility"/>
    <property type="evidence" value="ECO:0007669"/>
    <property type="project" value="TreeGrafter"/>
</dbReference>
<name>A0A238D066_THIDL</name>
<evidence type="ECO:0000256" key="2">
    <source>
        <dbReference type="ARBA" id="ARBA00022481"/>
    </source>
</evidence>
<dbReference type="GO" id="GO:0007155">
    <property type="term" value="P:cell adhesion"/>
    <property type="evidence" value="ECO:0007669"/>
    <property type="project" value="InterPro"/>
</dbReference>
<dbReference type="Pfam" id="PF07963">
    <property type="entry name" value="N_methyl"/>
    <property type="match status" value="1"/>
</dbReference>
<dbReference type="InterPro" id="IPR012902">
    <property type="entry name" value="N_methyl_site"/>
</dbReference>
<accession>A0A238D066</accession>
<dbReference type="AlphaFoldDB" id="A0A238D066"/>
<comment type="similarity">
    <text evidence="1 3">Belongs to the N-Me-Phe pilin family.</text>
</comment>
<keyword evidence="2" id="KW-0488">Methylation</keyword>
<dbReference type="NCBIfam" id="TIGR02532">
    <property type="entry name" value="IV_pilin_GFxxxE"/>
    <property type="match status" value="1"/>
</dbReference>
<organism evidence="5 6">
    <name type="scientific">Thiomonas delicata</name>
    <name type="common">Thiomonas cuprina</name>
    <dbReference type="NCBI Taxonomy" id="364030"/>
    <lineage>
        <taxon>Bacteria</taxon>
        <taxon>Pseudomonadati</taxon>
        <taxon>Pseudomonadota</taxon>
        <taxon>Betaproteobacteria</taxon>
        <taxon>Burkholderiales</taxon>
        <taxon>Thiomonas</taxon>
    </lineage>
</organism>
<dbReference type="InterPro" id="IPR045584">
    <property type="entry name" value="Pilin-like"/>
</dbReference>
<dbReference type="PROSITE" id="PS00409">
    <property type="entry name" value="PROKAR_NTER_METHYL"/>
    <property type="match status" value="1"/>
</dbReference>
<evidence type="ECO:0000256" key="1">
    <source>
        <dbReference type="ARBA" id="ARBA00005233"/>
    </source>
</evidence>
<evidence type="ECO:0000313" key="5">
    <source>
        <dbReference type="EMBL" id="SBP86635.1"/>
    </source>
</evidence>
<dbReference type="PANTHER" id="PTHR30093">
    <property type="entry name" value="GENERAL SECRETION PATHWAY PROTEIN G"/>
    <property type="match status" value="1"/>
</dbReference>
<sequence length="145" mass="14841">MKKQLQQGFTLIELMIVVAIIGILAAIAIPAYQNYTIRAQVTEGLSLADGAKTAMTEYASNHGTWPASNASAGLAQAASINGNYVTSVDVGTTPGTITITYGGTKVNTNISGKTLLLVGASSGGSFSWTCKAGSISTNYLPSSCT</sequence>
<dbReference type="Gene3D" id="3.30.700.10">
    <property type="entry name" value="Glycoprotein, Type 4 Pilin"/>
    <property type="match status" value="1"/>
</dbReference>
<dbReference type="PANTHER" id="PTHR30093:SF34">
    <property type="entry name" value="PREPILIN PEPTIDASE-DEPENDENT PROTEIN D"/>
    <property type="match status" value="1"/>
</dbReference>
<dbReference type="RefSeq" id="WP_094159124.1">
    <property type="nucleotide sequence ID" value="NZ_LT592170.1"/>
</dbReference>
<keyword evidence="4" id="KW-0812">Transmembrane</keyword>
<keyword evidence="4" id="KW-1133">Transmembrane helix</keyword>
<keyword evidence="4" id="KW-0472">Membrane</keyword>
<reference evidence="5 6" key="1">
    <citation type="submission" date="2016-06" db="EMBL/GenBank/DDBJ databases">
        <authorList>
            <person name="Kjaerup R.B."/>
            <person name="Dalgaard T.S."/>
            <person name="Juul-Madsen H.R."/>
        </authorList>
    </citation>
    <scope>NUCLEOTIDE SEQUENCE [LARGE SCALE GENOMIC DNA]</scope>
    <source>
        <strain evidence="5 6">DSM 16361</strain>
    </source>
</reference>
<dbReference type="InterPro" id="IPR001082">
    <property type="entry name" value="Pilin"/>
</dbReference>
<proteinExistence type="inferred from homology"/>
<feature type="transmembrane region" description="Helical" evidence="4">
    <location>
        <begin position="12"/>
        <end position="32"/>
    </location>
</feature>
<protein>
    <submittedName>
        <fullName evidence="5">Competence factor involved in DNA binding and uptake</fullName>
    </submittedName>
</protein>
<gene>
    <name evidence="5" type="primary">comP</name>
    <name evidence="5" type="ORF">THIARS_40264</name>
</gene>
<keyword evidence="3" id="KW-0281">Fimbrium</keyword>
<dbReference type="SUPFAM" id="SSF54523">
    <property type="entry name" value="Pili subunits"/>
    <property type="match status" value="1"/>
</dbReference>
<dbReference type="EMBL" id="FLMQ01000034">
    <property type="protein sequence ID" value="SBP86635.1"/>
    <property type="molecule type" value="Genomic_DNA"/>
</dbReference>
<evidence type="ECO:0000313" key="6">
    <source>
        <dbReference type="Proteomes" id="UP000214566"/>
    </source>
</evidence>
<keyword evidence="6" id="KW-1185">Reference proteome</keyword>
<dbReference type="GO" id="GO:0044096">
    <property type="term" value="C:type IV pilus"/>
    <property type="evidence" value="ECO:0007669"/>
    <property type="project" value="TreeGrafter"/>
</dbReference>